<proteinExistence type="inferred from homology"/>
<gene>
    <name evidence="9" type="primary">galM</name>
    <name evidence="10" type="ORF">FF098_002725</name>
    <name evidence="9" type="ORF">GCM10011355_05540</name>
</gene>
<dbReference type="PANTHER" id="PTHR10091">
    <property type="entry name" value="ALDOSE-1-EPIMERASE"/>
    <property type="match status" value="1"/>
</dbReference>
<dbReference type="InterPro" id="IPR047215">
    <property type="entry name" value="Galactose_mutarotase-like"/>
</dbReference>
<dbReference type="EMBL" id="VCJR02000001">
    <property type="protein sequence ID" value="NHK26822.1"/>
    <property type="molecule type" value="Genomic_DNA"/>
</dbReference>
<feature type="binding site" evidence="7">
    <location>
        <position position="261"/>
    </location>
    <ligand>
        <name>beta-D-galactose</name>
        <dbReference type="ChEBI" id="CHEBI:27667"/>
    </ligand>
</feature>
<dbReference type="PIRSF" id="PIRSF005096">
    <property type="entry name" value="GALM"/>
    <property type="match status" value="1"/>
</dbReference>
<organism evidence="9 11">
    <name type="scientific">Aquisalinus luteolus</name>
    <dbReference type="NCBI Taxonomy" id="1566827"/>
    <lineage>
        <taxon>Bacteria</taxon>
        <taxon>Pseudomonadati</taxon>
        <taxon>Pseudomonadota</taxon>
        <taxon>Alphaproteobacteria</taxon>
        <taxon>Parvularculales</taxon>
        <taxon>Parvularculaceae</taxon>
        <taxon>Aquisalinus</taxon>
    </lineage>
</organism>
<dbReference type="InterPro" id="IPR008183">
    <property type="entry name" value="Aldose_1/G6P_1-epimerase"/>
</dbReference>
<dbReference type="InterPro" id="IPR015443">
    <property type="entry name" value="Aldose_1-epimerase"/>
</dbReference>
<feature type="binding site" evidence="8">
    <location>
        <begin position="189"/>
        <end position="191"/>
    </location>
    <ligand>
        <name>beta-D-galactose</name>
        <dbReference type="ChEBI" id="CHEBI:27667"/>
    </ligand>
</feature>
<dbReference type="GO" id="GO:0004034">
    <property type="term" value="F:aldose 1-epimerase activity"/>
    <property type="evidence" value="ECO:0007669"/>
    <property type="project" value="UniProtKB-EC"/>
</dbReference>
<protein>
    <recommendedName>
        <fullName evidence="5">Aldose 1-epimerase</fullName>
        <ecNumber evidence="5">5.1.3.3</ecNumber>
    </recommendedName>
</protein>
<feature type="binding site" evidence="8">
    <location>
        <begin position="89"/>
        <end position="90"/>
    </location>
    <ligand>
        <name>beta-D-galactose</name>
        <dbReference type="ChEBI" id="CHEBI:27667"/>
    </ligand>
</feature>
<evidence type="ECO:0000256" key="2">
    <source>
        <dbReference type="ARBA" id="ARBA00006206"/>
    </source>
</evidence>
<dbReference type="CDD" id="cd09019">
    <property type="entry name" value="galactose_mutarotase_like"/>
    <property type="match status" value="1"/>
</dbReference>
<evidence type="ECO:0000256" key="3">
    <source>
        <dbReference type="ARBA" id="ARBA00023235"/>
    </source>
</evidence>
<reference evidence="9" key="3">
    <citation type="submission" date="2020-09" db="EMBL/GenBank/DDBJ databases">
        <authorList>
            <person name="Sun Q."/>
            <person name="Zhou Y."/>
        </authorList>
    </citation>
    <scope>NUCLEOTIDE SEQUENCE</scope>
    <source>
        <strain evidence="9">CGMCC 1.14984</strain>
    </source>
</reference>
<reference evidence="9" key="1">
    <citation type="journal article" date="2014" name="Int. J. Syst. Evol. Microbiol.">
        <title>Complete genome sequence of Corynebacterium casei LMG S-19264T (=DSM 44701T), isolated from a smear-ripened cheese.</title>
        <authorList>
            <consortium name="US DOE Joint Genome Institute (JGI-PGF)"/>
            <person name="Walter F."/>
            <person name="Albersmeier A."/>
            <person name="Kalinowski J."/>
            <person name="Ruckert C."/>
        </authorList>
    </citation>
    <scope>NUCLEOTIDE SEQUENCE</scope>
    <source>
        <strain evidence="9">CGMCC 1.14984</strain>
    </source>
</reference>
<dbReference type="UniPathway" id="UPA00242"/>
<evidence type="ECO:0000256" key="8">
    <source>
        <dbReference type="PIRSR" id="PIRSR005096-3"/>
    </source>
</evidence>
<evidence type="ECO:0000313" key="9">
    <source>
        <dbReference type="EMBL" id="GGH93517.1"/>
    </source>
</evidence>
<dbReference type="GO" id="GO:0030246">
    <property type="term" value="F:carbohydrate binding"/>
    <property type="evidence" value="ECO:0007669"/>
    <property type="project" value="InterPro"/>
</dbReference>
<dbReference type="EC" id="5.1.3.3" evidence="5"/>
<dbReference type="InterPro" id="IPR014718">
    <property type="entry name" value="GH-type_carb-bd"/>
</dbReference>
<evidence type="ECO:0000313" key="12">
    <source>
        <dbReference type="Proteomes" id="UP000818603"/>
    </source>
</evidence>
<dbReference type="AlphaFoldDB" id="A0A8J3A570"/>
<keyword evidence="3 5" id="KW-0413">Isomerase</keyword>
<dbReference type="SUPFAM" id="SSF74650">
    <property type="entry name" value="Galactose mutarotase-like"/>
    <property type="match status" value="1"/>
</dbReference>
<accession>A0A8J3A570</accession>
<dbReference type="InterPro" id="IPR011013">
    <property type="entry name" value="Gal_mutarotase_sf_dom"/>
</dbReference>
<dbReference type="NCBIfam" id="NF008277">
    <property type="entry name" value="PRK11055.1"/>
    <property type="match status" value="1"/>
</dbReference>
<dbReference type="GO" id="GO:0006006">
    <property type="term" value="P:glucose metabolic process"/>
    <property type="evidence" value="ECO:0007669"/>
    <property type="project" value="TreeGrafter"/>
</dbReference>
<reference evidence="10 12" key="2">
    <citation type="submission" date="2020-02" db="EMBL/GenBank/DDBJ databases">
        <title>Genome sequence of Parvularcula flava strain NH6-79.</title>
        <authorList>
            <person name="Abdul Karim M.H."/>
            <person name="Lam M.Q."/>
            <person name="Chen S.J."/>
            <person name="Yahya A."/>
            <person name="Shahir S."/>
            <person name="Shamsir M.S."/>
            <person name="Chong C.S."/>
        </authorList>
    </citation>
    <scope>NUCLEOTIDE SEQUENCE [LARGE SCALE GENOMIC DNA]</scope>
    <source>
        <strain evidence="10 12">NH6-79</strain>
    </source>
</reference>
<evidence type="ECO:0000313" key="11">
    <source>
        <dbReference type="Proteomes" id="UP000621856"/>
    </source>
</evidence>
<feature type="active site" description="Proton donor" evidence="6">
    <location>
        <position position="189"/>
    </location>
</feature>
<comment type="caution">
    <text evidence="9">The sequence shown here is derived from an EMBL/GenBank/DDBJ whole genome shotgun (WGS) entry which is preliminary data.</text>
</comment>
<dbReference type="Pfam" id="PF01263">
    <property type="entry name" value="Aldose_epim"/>
    <property type="match status" value="1"/>
</dbReference>
<dbReference type="Gene3D" id="2.70.98.10">
    <property type="match status" value="1"/>
</dbReference>
<feature type="active site" description="Proton acceptor" evidence="6">
    <location>
        <position position="325"/>
    </location>
</feature>
<keyword evidence="12" id="KW-1185">Reference proteome</keyword>
<dbReference type="Proteomes" id="UP000621856">
    <property type="component" value="Unassembled WGS sequence"/>
</dbReference>
<sequence length="364" mass="40086">MVDETTSASAKSVIVEPFGETEGREVFLYTLTNKTGMMAKITNYGGILTHLYAPDAKGRFEDVVLGYDNLQDYIDHSPYFGALIGRYGNRIGGASFTLNGQTYELVKSQGENTLHGGNTGFHGIVWDAVPFVAENGQGLTLTHISPDGDEGFPGTLSVTVTYFLSDNDELSIDYKATTDKATPVALTQHAYFNLSGDLGSEITGHLLRLEADRYTPTDDRQIPTGDLASVKDTPFDFRHMRPIGEEIDADGEQLSYGGGYDHNFVLNRKGRGLELAAVVEEPTSGRRMEVLTTEPGVQFYSGNFLDDSYRGKGVVFGKRTGFCLETQHFPDSPNKPDFPSTTLKRGETLRSQTIYRFGVIKKHR</sequence>
<evidence type="ECO:0000313" key="10">
    <source>
        <dbReference type="EMBL" id="NHK26822.1"/>
    </source>
</evidence>
<dbReference type="RefSeq" id="WP_155137028.1">
    <property type="nucleotide sequence ID" value="NZ_BMGZ01000001.1"/>
</dbReference>
<evidence type="ECO:0000256" key="7">
    <source>
        <dbReference type="PIRSR" id="PIRSR005096-2"/>
    </source>
</evidence>
<evidence type="ECO:0000256" key="6">
    <source>
        <dbReference type="PIRSR" id="PIRSR005096-1"/>
    </source>
</evidence>
<comment type="pathway">
    <text evidence="1 5">Carbohydrate metabolism; hexose metabolism.</text>
</comment>
<keyword evidence="4 5" id="KW-0119">Carbohydrate metabolism</keyword>
<evidence type="ECO:0000256" key="4">
    <source>
        <dbReference type="ARBA" id="ARBA00023277"/>
    </source>
</evidence>
<dbReference type="Proteomes" id="UP000818603">
    <property type="component" value="Unassembled WGS sequence"/>
</dbReference>
<dbReference type="PANTHER" id="PTHR10091:SF0">
    <property type="entry name" value="GALACTOSE MUTAROTASE"/>
    <property type="match status" value="1"/>
</dbReference>
<comment type="catalytic activity">
    <reaction evidence="5">
        <text>alpha-D-glucose = beta-D-glucose</text>
        <dbReference type="Rhea" id="RHEA:10264"/>
        <dbReference type="ChEBI" id="CHEBI:15903"/>
        <dbReference type="ChEBI" id="CHEBI:17925"/>
        <dbReference type="EC" id="5.1.3.3"/>
    </reaction>
</comment>
<dbReference type="GO" id="GO:0033499">
    <property type="term" value="P:galactose catabolic process via UDP-galactose, Leloir pathway"/>
    <property type="evidence" value="ECO:0007669"/>
    <property type="project" value="TreeGrafter"/>
</dbReference>
<dbReference type="GO" id="GO:0005737">
    <property type="term" value="C:cytoplasm"/>
    <property type="evidence" value="ECO:0007669"/>
    <property type="project" value="TreeGrafter"/>
</dbReference>
<evidence type="ECO:0000256" key="1">
    <source>
        <dbReference type="ARBA" id="ARBA00005028"/>
    </source>
</evidence>
<name>A0A8J3A570_9PROT</name>
<evidence type="ECO:0000256" key="5">
    <source>
        <dbReference type="PIRNR" id="PIRNR005096"/>
    </source>
</evidence>
<comment type="similarity">
    <text evidence="2 5">Belongs to the aldose epimerase family.</text>
</comment>
<dbReference type="EMBL" id="BMGZ01000001">
    <property type="protein sequence ID" value="GGH93517.1"/>
    <property type="molecule type" value="Genomic_DNA"/>
</dbReference>